<dbReference type="PANTHER" id="PTHR44757">
    <property type="entry name" value="DIGUANYLATE CYCLASE DGCP"/>
    <property type="match status" value="1"/>
</dbReference>
<name>A0A2P7QLY2_9SPHN</name>
<dbReference type="InterPro" id="IPR000014">
    <property type="entry name" value="PAS"/>
</dbReference>
<organism evidence="5 6">
    <name type="scientific">Allosphingosinicella deserti</name>
    <dbReference type="NCBI Taxonomy" id="2116704"/>
    <lineage>
        <taxon>Bacteria</taxon>
        <taxon>Pseudomonadati</taxon>
        <taxon>Pseudomonadota</taxon>
        <taxon>Alphaproteobacteria</taxon>
        <taxon>Sphingomonadales</taxon>
        <taxon>Sphingomonadaceae</taxon>
        <taxon>Allosphingosinicella</taxon>
    </lineage>
</organism>
<dbReference type="InterPro" id="IPR035919">
    <property type="entry name" value="EAL_sf"/>
</dbReference>
<dbReference type="InterPro" id="IPR035965">
    <property type="entry name" value="PAS-like_dom_sf"/>
</dbReference>
<dbReference type="InterPro" id="IPR013655">
    <property type="entry name" value="PAS_fold_3"/>
</dbReference>
<dbReference type="EMBL" id="PXYI01000005">
    <property type="protein sequence ID" value="PSJ38965.1"/>
    <property type="molecule type" value="Genomic_DNA"/>
</dbReference>
<dbReference type="NCBIfam" id="TIGR00254">
    <property type="entry name" value="GGDEF"/>
    <property type="match status" value="1"/>
</dbReference>
<dbReference type="RefSeq" id="WP_106514161.1">
    <property type="nucleotide sequence ID" value="NZ_PXYI01000005.1"/>
</dbReference>
<dbReference type="InterPro" id="IPR001633">
    <property type="entry name" value="EAL_dom"/>
</dbReference>
<evidence type="ECO:0000259" key="2">
    <source>
        <dbReference type="PROSITE" id="PS50113"/>
    </source>
</evidence>
<accession>A0A2P7QLY2</accession>
<dbReference type="InterPro" id="IPR013656">
    <property type="entry name" value="PAS_4"/>
</dbReference>
<dbReference type="Pfam" id="PF00563">
    <property type="entry name" value="EAL"/>
    <property type="match status" value="1"/>
</dbReference>
<dbReference type="CDD" id="cd01948">
    <property type="entry name" value="EAL"/>
    <property type="match status" value="1"/>
</dbReference>
<keyword evidence="6" id="KW-1185">Reference proteome</keyword>
<dbReference type="InterPro" id="IPR043128">
    <property type="entry name" value="Rev_trsase/Diguanyl_cyclase"/>
</dbReference>
<dbReference type="Gene3D" id="3.30.70.270">
    <property type="match status" value="1"/>
</dbReference>
<reference evidence="5 6" key="1">
    <citation type="submission" date="2018-03" db="EMBL/GenBank/DDBJ databases">
        <title>The draft genome of Sphingosinicella sp. GL-C-18.</title>
        <authorList>
            <person name="Liu L."/>
            <person name="Li L."/>
            <person name="Liang L."/>
            <person name="Zhang X."/>
            <person name="Wang T."/>
        </authorList>
    </citation>
    <scope>NUCLEOTIDE SEQUENCE [LARGE SCALE GENOMIC DNA]</scope>
    <source>
        <strain evidence="5 6">GL-C-18</strain>
    </source>
</reference>
<dbReference type="InterPro" id="IPR001610">
    <property type="entry name" value="PAC"/>
</dbReference>
<dbReference type="SUPFAM" id="SSF141868">
    <property type="entry name" value="EAL domain-like"/>
    <property type="match status" value="1"/>
</dbReference>
<dbReference type="InterPro" id="IPR000160">
    <property type="entry name" value="GGDEF_dom"/>
</dbReference>
<feature type="domain" description="GGDEF" evidence="4">
    <location>
        <begin position="423"/>
        <end position="556"/>
    </location>
</feature>
<dbReference type="InterPro" id="IPR000700">
    <property type="entry name" value="PAS-assoc_C"/>
</dbReference>
<dbReference type="Proteomes" id="UP000241167">
    <property type="component" value="Unassembled WGS sequence"/>
</dbReference>
<evidence type="ECO:0000259" key="3">
    <source>
        <dbReference type="PROSITE" id="PS50883"/>
    </source>
</evidence>
<feature type="domain" description="PAC" evidence="2">
    <location>
        <begin position="215"/>
        <end position="267"/>
    </location>
</feature>
<dbReference type="AlphaFoldDB" id="A0A2P7QLY2"/>
<dbReference type="PROSITE" id="PS50113">
    <property type="entry name" value="PAC"/>
    <property type="match status" value="2"/>
</dbReference>
<feature type="domain" description="EAL" evidence="3">
    <location>
        <begin position="565"/>
        <end position="820"/>
    </location>
</feature>
<dbReference type="CDD" id="cd00130">
    <property type="entry name" value="PAS"/>
    <property type="match status" value="2"/>
</dbReference>
<feature type="domain" description="PAS" evidence="1">
    <location>
        <begin position="143"/>
        <end position="212"/>
    </location>
</feature>
<dbReference type="PROSITE" id="PS50112">
    <property type="entry name" value="PAS"/>
    <property type="match status" value="2"/>
</dbReference>
<dbReference type="SMART" id="SM00091">
    <property type="entry name" value="PAS"/>
    <property type="match status" value="3"/>
</dbReference>
<feature type="domain" description="PAC" evidence="2">
    <location>
        <begin position="90"/>
        <end position="142"/>
    </location>
</feature>
<dbReference type="CDD" id="cd01949">
    <property type="entry name" value="GGDEF"/>
    <property type="match status" value="1"/>
</dbReference>
<dbReference type="PANTHER" id="PTHR44757:SF2">
    <property type="entry name" value="BIOFILM ARCHITECTURE MAINTENANCE PROTEIN MBAA"/>
    <property type="match status" value="1"/>
</dbReference>
<evidence type="ECO:0000259" key="1">
    <source>
        <dbReference type="PROSITE" id="PS50112"/>
    </source>
</evidence>
<dbReference type="Gene3D" id="3.30.450.20">
    <property type="entry name" value="PAS domain"/>
    <property type="match status" value="3"/>
</dbReference>
<dbReference type="Gene3D" id="3.20.20.450">
    <property type="entry name" value="EAL domain"/>
    <property type="match status" value="1"/>
</dbReference>
<proteinExistence type="predicted"/>
<sequence>MTADTFTAILGERDDARSFHSILTCLNGLFYRSELRAPWRFSFLSEGGEALTGYDRESLDGSGWANLILPEHLPDVEAAVDQALEARTRFAITYPIRHRDGTLRWVAEQGHAVRDADDQPIFLEGIISDVTAAKQAEDLERTVSAQWRKMLDTIPQMAWSVSPDGREAFYNERWVDFTGRLADDESILRLDLLHPDDREDARDMWTRSLESGAPYQARYRLIHRSGEFRWVLSRALPERDETGAIRRWYGTCTDIHEQVLAVEEAASARDFASRLLVAAPDALLLLDGSGRVTFCNDVAEAALGVPGRRSPLGAHWSDLATYQVRRSAWRAAARALPAGEKIRFTVEHPAARYWDVIVTPVDTAPTLPRLLVTARDISDQKRAEQQARWSAGHDALTGLPNRALLQQRLDREVAGEAGDSFGRPFALLLLDVDDFKRTNDTLGHDAGDALLVTLAAHLRAITGPRDMVARLGGDEFAVILPDVTSEAELLEFAKQLAAAMRLPFLHDGTLLECRASIGAALFPDHGASKSELLKSADLALYAAKAMGGGTLRTFEPALRDAFHQRSVMLKTGKHAIDENLVVPFYQPKVDLQTGLFAGFEALLRWRDRAGRIRTPDTIAACFEDPVLAVELSERMIDQVMRDIGAWRARSIAFGHVALNASAAEFRHDDFAERLLGRLRHHGLQPGDMQVEVTESVFLGRGAEYVERALNALASGGISIALDDFGTGYASLSHLKRFPVDVIKIDRSFVKDLQRDENDGAIVDAVIGLGRSLRKQVVAEGIETRAQHDVLAALGCHIGQGYLYGRPMPAGEVPAAIGRQSEDWRSAA</sequence>
<dbReference type="InterPro" id="IPR052155">
    <property type="entry name" value="Biofilm_reg_signaling"/>
</dbReference>
<evidence type="ECO:0000259" key="4">
    <source>
        <dbReference type="PROSITE" id="PS50887"/>
    </source>
</evidence>
<dbReference type="SMART" id="SM00267">
    <property type="entry name" value="GGDEF"/>
    <property type="match status" value="1"/>
</dbReference>
<dbReference type="SUPFAM" id="SSF55785">
    <property type="entry name" value="PYP-like sensor domain (PAS domain)"/>
    <property type="match status" value="3"/>
</dbReference>
<dbReference type="Pfam" id="PF00990">
    <property type="entry name" value="GGDEF"/>
    <property type="match status" value="1"/>
</dbReference>
<dbReference type="OrthoDB" id="9814202at2"/>
<gene>
    <name evidence="5" type="ORF">C7I55_16795</name>
</gene>
<feature type="domain" description="PAS" evidence="1">
    <location>
        <begin position="15"/>
        <end position="87"/>
    </location>
</feature>
<dbReference type="SMART" id="SM00086">
    <property type="entry name" value="PAC"/>
    <property type="match status" value="2"/>
</dbReference>
<evidence type="ECO:0000313" key="6">
    <source>
        <dbReference type="Proteomes" id="UP000241167"/>
    </source>
</evidence>
<dbReference type="PROSITE" id="PS50883">
    <property type="entry name" value="EAL"/>
    <property type="match status" value="1"/>
</dbReference>
<dbReference type="SUPFAM" id="SSF55073">
    <property type="entry name" value="Nucleotide cyclase"/>
    <property type="match status" value="1"/>
</dbReference>
<dbReference type="Pfam" id="PF08447">
    <property type="entry name" value="PAS_3"/>
    <property type="match status" value="2"/>
</dbReference>
<comment type="caution">
    <text evidence="5">The sequence shown here is derived from an EMBL/GenBank/DDBJ whole genome shotgun (WGS) entry which is preliminary data.</text>
</comment>
<protein>
    <submittedName>
        <fullName evidence="5">GGDEF domain-containing protein</fullName>
    </submittedName>
</protein>
<dbReference type="PROSITE" id="PS50887">
    <property type="entry name" value="GGDEF"/>
    <property type="match status" value="1"/>
</dbReference>
<dbReference type="Pfam" id="PF08448">
    <property type="entry name" value="PAS_4"/>
    <property type="match status" value="1"/>
</dbReference>
<dbReference type="NCBIfam" id="TIGR00229">
    <property type="entry name" value="sensory_box"/>
    <property type="match status" value="2"/>
</dbReference>
<dbReference type="SMART" id="SM00052">
    <property type="entry name" value="EAL"/>
    <property type="match status" value="1"/>
</dbReference>
<dbReference type="FunFam" id="3.30.450.20:FF:000099">
    <property type="entry name" value="Sensory box sensor histidine kinase"/>
    <property type="match status" value="1"/>
</dbReference>
<dbReference type="InterPro" id="IPR029787">
    <property type="entry name" value="Nucleotide_cyclase"/>
</dbReference>
<evidence type="ECO:0000313" key="5">
    <source>
        <dbReference type="EMBL" id="PSJ38965.1"/>
    </source>
</evidence>